<evidence type="ECO:0000313" key="6">
    <source>
        <dbReference type="Proteomes" id="UP000237682"/>
    </source>
</evidence>
<keyword evidence="1 2" id="KW-0732">Signal</keyword>
<dbReference type="InterPro" id="IPR049712">
    <property type="entry name" value="Poly_export"/>
</dbReference>
<evidence type="ECO:0000256" key="1">
    <source>
        <dbReference type="ARBA" id="ARBA00022729"/>
    </source>
</evidence>
<dbReference type="Proteomes" id="UP000237682">
    <property type="component" value="Unassembled WGS sequence"/>
</dbReference>
<dbReference type="Gene3D" id="3.30.1950.10">
    <property type="entry name" value="wza like domain"/>
    <property type="match status" value="1"/>
</dbReference>
<dbReference type="PROSITE" id="PS51257">
    <property type="entry name" value="PROKAR_LIPOPROTEIN"/>
    <property type="match status" value="1"/>
</dbReference>
<dbReference type="AlphaFoldDB" id="A0A2S9QIT5"/>
<dbReference type="PANTHER" id="PTHR33619:SF3">
    <property type="entry name" value="POLYSACCHARIDE EXPORT PROTEIN GFCE-RELATED"/>
    <property type="match status" value="1"/>
</dbReference>
<dbReference type="Gene3D" id="3.10.560.10">
    <property type="entry name" value="Outer membrane lipoprotein wza domain like"/>
    <property type="match status" value="1"/>
</dbReference>
<evidence type="ECO:0000259" key="4">
    <source>
        <dbReference type="Pfam" id="PF10531"/>
    </source>
</evidence>
<feature type="domain" description="Soluble ligand binding" evidence="4">
    <location>
        <begin position="123"/>
        <end position="164"/>
    </location>
</feature>
<reference evidence="5 6" key="1">
    <citation type="submission" date="2018-02" db="EMBL/GenBank/DDBJ databases">
        <title>Whole genome sequencing of endophytic bacterium.</title>
        <authorList>
            <person name="Eedara R."/>
            <person name="Podile A.R."/>
        </authorList>
    </citation>
    <scope>NUCLEOTIDE SEQUENCE [LARGE SCALE GENOMIC DNA]</scope>
    <source>
        <strain evidence="5 6">RP1T</strain>
    </source>
</reference>
<gene>
    <name evidence="5" type="ORF">C5L14_01270</name>
</gene>
<dbReference type="Pfam" id="PF10531">
    <property type="entry name" value="SLBB"/>
    <property type="match status" value="1"/>
</dbReference>
<evidence type="ECO:0000259" key="3">
    <source>
        <dbReference type="Pfam" id="PF02563"/>
    </source>
</evidence>
<dbReference type="EMBL" id="PUEJ01000001">
    <property type="protein sequence ID" value="PRH89254.1"/>
    <property type="molecule type" value="Genomic_DNA"/>
</dbReference>
<evidence type="ECO:0000256" key="2">
    <source>
        <dbReference type="SAM" id="SignalP"/>
    </source>
</evidence>
<organism evidence="5 6">
    <name type="scientific">Labrys okinawensis</name>
    <dbReference type="NCBI Taxonomy" id="346911"/>
    <lineage>
        <taxon>Bacteria</taxon>
        <taxon>Pseudomonadati</taxon>
        <taxon>Pseudomonadota</taxon>
        <taxon>Alphaproteobacteria</taxon>
        <taxon>Hyphomicrobiales</taxon>
        <taxon>Xanthobacteraceae</taxon>
        <taxon>Labrys</taxon>
    </lineage>
</organism>
<dbReference type="PANTHER" id="PTHR33619">
    <property type="entry name" value="POLYSACCHARIDE EXPORT PROTEIN GFCE-RELATED"/>
    <property type="match status" value="1"/>
</dbReference>
<feature type="domain" description="Polysaccharide export protein N-terminal" evidence="3">
    <location>
        <begin position="48"/>
        <end position="117"/>
    </location>
</feature>
<comment type="caution">
    <text evidence="5">The sequence shown here is derived from an EMBL/GenBank/DDBJ whole genome shotgun (WGS) entry which is preliminary data.</text>
</comment>
<evidence type="ECO:0000313" key="5">
    <source>
        <dbReference type="EMBL" id="PRH89254.1"/>
    </source>
</evidence>
<dbReference type="GO" id="GO:0015159">
    <property type="term" value="F:polysaccharide transmembrane transporter activity"/>
    <property type="evidence" value="ECO:0007669"/>
    <property type="project" value="InterPro"/>
</dbReference>
<accession>A0A2S9QIT5</accession>
<feature type="chain" id="PRO_5015754395" evidence="2">
    <location>
        <begin position="26"/>
        <end position="196"/>
    </location>
</feature>
<name>A0A2S9QIT5_9HYPH</name>
<dbReference type="OrthoDB" id="197007at2"/>
<dbReference type="InterPro" id="IPR003715">
    <property type="entry name" value="Poly_export_N"/>
</dbReference>
<dbReference type="Pfam" id="PF02563">
    <property type="entry name" value="Poly_export"/>
    <property type="match status" value="1"/>
</dbReference>
<proteinExistence type="predicted"/>
<keyword evidence="6" id="KW-1185">Reference proteome</keyword>
<dbReference type="InterPro" id="IPR019554">
    <property type="entry name" value="Soluble_ligand-bd"/>
</dbReference>
<feature type="signal peptide" evidence="2">
    <location>
        <begin position="1"/>
        <end position="25"/>
    </location>
</feature>
<sequence>MGIQSRPFSALVLVSCLLLASCANDTVGVASKADQEALIQKAAVAAPNIQAGDKIRVTVFGEDRLTGEYQVDPAGFVSLPLAGTVKAAGLSKQQMEKTLAVKFSGEYLRDPKVTVDLASFRPFYILGEVNKPGEYDYKSGLNIVSALAVAGGTTYRASTSNIDIQHVGESGFKKYPISSNIPVLPGDLIRVPMRYF</sequence>
<protein>
    <submittedName>
        <fullName evidence="5">Polysaccharide biosynthesis protein</fullName>
    </submittedName>
</protein>